<name>A0A381N1K5_9ZZZZ</name>
<protein>
    <submittedName>
        <fullName evidence="1">Uncharacterized protein</fullName>
    </submittedName>
</protein>
<dbReference type="EMBL" id="UINC01000068">
    <property type="protein sequence ID" value="SUZ48456.1"/>
    <property type="molecule type" value="Genomic_DNA"/>
</dbReference>
<dbReference type="AlphaFoldDB" id="A0A381N1K5"/>
<reference evidence="1" key="1">
    <citation type="submission" date="2018-05" db="EMBL/GenBank/DDBJ databases">
        <authorList>
            <person name="Lanie J.A."/>
            <person name="Ng W.-L."/>
            <person name="Kazmierczak K.M."/>
            <person name="Andrzejewski T.M."/>
            <person name="Davidsen T.M."/>
            <person name="Wayne K.J."/>
            <person name="Tettelin H."/>
            <person name="Glass J.I."/>
            <person name="Rusch D."/>
            <person name="Podicherti R."/>
            <person name="Tsui H.-C.T."/>
            <person name="Winkler M.E."/>
        </authorList>
    </citation>
    <scope>NUCLEOTIDE SEQUENCE</scope>
</reference>
<evidence type="ECO:0000313" key="1">
    <source>
        <dbReference type="EMBL" id="SUZ48456.1"/>
    </source>
</evidence>
<gene>
    <name evidence="1" type="ORF">METZ01_LOCUS1310</name>
</gene>
<organism evidence="1">
    <name type="scientific">marine metagenome</name>
    <dbReference type="NCBI Taxonomy" id="408172"/>
    <lineage>
        <taxon>unclassified sequences</taxon>
        <taxon>metagenomes</taxon>
        <taxon>ecological metagenomes</taxon>
    </lineage>
</organism>
<accession>A0A381N1K5</accession>
<sequence>MGNGWLVGGVAVVVPADALPADVADLVYDEDRRAAIERVVYPCSD</sequence>
<proteinExistence type="predicted"/>